<organism evidence="1">
    <name type="scientific">marine sediment metagenome</name>
    <dbReference type="NCBI Taxonomy" id="412755"/>
    <lineage>
        <taxon>unclassified sequences</taxon>
        <taxon>metagenomes</taxon>
        <taxon>ecological metagenomes</taxon>
    </lineage>
</organism>
<name>A0A0F9CHT4_9ZZZZ</name>
<evidence type="ECO:0000313" key="1">
    <source>
        <dbReference type="EMBL" id="KKL48694.1"/>
    </source>
</evidence>
<protein>
    <submittedName>
        <fullName evidence="1">Uncharacterized protein</fullName>
    </submittedName>
</protein>
<feature type="non-terminal residue" evidence="1">
    <location>
        <position position="1"/>
    </location>
</feature>
<dbReference type="AlphaFoldDB" id="A0A0F9CHT4"/>
<reference evidence="1" key="1">
    <citation type="journal article" date="2015" name="Nature">
        <title>Complex archaea that bridge the gap between prokaryotes and eukaryotes.</title>
        <authorList>
            <person name="Spang A."/>
            <person name="Saw J.H."/>
            <person name="Jorgensen S.L."/>
            <person name="Zaremba-Niedzwiedzka K."/>
            <person name="Martijn J."/>
            <person name="Lind A.E."/>
            <person name="van Eijk R."/>
            <person name="Schleper C."/>
            <person name="Guy L."/>
            <person name="Ettema T.J."/>
        </authorList>
    </citation>
    <scope>NUCLEOTIDE SEQUENCE</scope>
</reference>
<dbReference type="EMBL" id="LAZR01033228">
    <property type="protein sequence ID" value="KKL48694.1"/>
    <property type="molecule type" value="Genomic_DNA"/>
</dbReference>
<proteinExistence type="predicted"/>
<sequence>NKSVLIIGQKGNDMSLRGSDHHAWLREKLDEWPGAKFRPHPLMVSKPLEPLKEQLARTGTVITYTSTVAVDAQIAGCLSLPEHWGSMAYDVFDREAWIHNLSWCNFTIEEAKQAFCGEHILNGYELARERMQAGFYETPRGKYTEKFYEYKSDDPRVTAWR</sequence>
<gene>
    <name evidence="1" type="ORF">LCGC14_2322970</name>
</gene>
<accession>A0A0F9CHT4</accession>
<comment type="caution">
    <text evidence="1">The sequence shown here is derived from an EMBL/GenBank/DDBJ whole genome shotgun (WGS) entry which is preliminary data.</text>
</comment>